<evidence type="ECO:0000313" key="2">
    <source>
        <dbReference type="EMBL" id="KAJ1140136.1"/>
    </source>
</evidence>
<organism evidence="2 3">
    <name type="scientific">Pleurodeles waltl</name>
    <name type="common">Iberian ribbed newt</name>
    <dbReference type="NCBI Taxonomy" id="8319"/>
    <lineage>
        <taxon>Eukaryota</taxon>
        <taxon>Metazoa</taxon>
        <taxon>Chordata</taxon>
        <taxon>Craniata</taxon>
        <taxon>Vertebrata</taxon>
        <taxon>Euteleostomi</taxon>
        <taxon>Amphibia</taxon>
        <taxon>Batrachia</taxon>
        <taxon>Caudata</taxon>
        <taxon>Salamandroidea</taxon>
        <taxon>Salamandridae</taxon>
        <taxon>Pleurodelinae</taxon>
        <taxon>Pleurodeles</taxon>
    </lineage>
</organism>
<evidence type="ECO:0000313" key="3">
    <source>
        <dbReference type="Proteomes" id="UP001066276"/>
    </source>
</evidence>
<dbReference type="Proteomes" id="UP001066276">
    <property type="component" value="Chromosome 6"/>
</dbReference>
<accession>A0AAV7QHV4</accession>
<keyword evidence="3" id="KW-1185">Reference proteome</keyword>
<sequence length="89" mass="9213">MRRGAFQAARGSAGSNLPREPYGEPARVLGLTASPGHLFAQRLPPDTAEKGYKGAGGRGASGLHDLSAMLACPASCFSLFKDPGTLKIK</sequence>
<dbReference type="AlphaFoldDB" id="A0AAV7QHV4"/>
<comment type="caution">
    <text evidence="2">The sequence shown here is derived from an EMBL/GenBank/DDBJ whole genome shotgun (WGS) entry which is preliminary data.</text>
</comment>
<protein>
    <submittedName>
        <fullName evidence="2">Uncharacterized protein</fullName>
    </submittedName>
</protein>
<name>A0AAV7QHV4_PLEWA</name>
<feature type="region of interest" description="Disordered" evidence="1">
    <location>
        <begin position="1"/>
        <end position="26"/>
    </location>
</feature>
<reference evidence="2" key="1">
    <citation type="journal article" date="2022" name="bioRxiv">
        <title>Sequencing and chromosome-scale assembly of the giantPleurodeles waltlgenome.</title>
        <authorList>
            <person name="Brown T."/>
            <person name="Elewa A."/>
            <person name="Iarovenko S."/>
            <person name="Subramanian E."/>
            <person name="Araus A.J."/>
            <person name="Petzold A."/>
            <person name="Susuki M."/>
            <person name="Suzuki K.-i.T."/>
            <person name="Hayashi T."/>
            <person name="Toyoda A."/>
            <person name="Oliveira C."/>
            <person name="Osipova E."/>
            <person name="Leigh N.D."/>
            <person name="Simon A."/>
            <person name="Yun M.H."/>
        </authorList>
    </citation>
    <scope>NUCLEOTIDE SEQUENCE</scope>
    <source>
        <strain evidence="2">20211129_DDA</strain>
        <tissue evidence="2">Liver</tissue>
    </source>
</reference>
<proteinExistence type="predicted"/>
<gene>
    <name evidence="2" type="ORF">NDU88_006496</name>
</gene>
<evidence type="ECO:0000256" key="1">
    <source>
        <dbReference type="SAM" id="MobiDB-lite"/>
    </source>
</evidence>
<dbReference type="EMBL" id="JANPWB010000010">
    <property type="protein sequence ID" value="KAJ1140136.1"/>
    <property type="molecule type" value="Genomic_DNA"/>
</dbReference>